<accession>U4KW30</accession>
<keyword evidence="2" id="KW-1185">Reference proteome</keyword>
<dbReference type="OrthoDB" id="3250447at2759"/>
<gene>
    <name evidence="1" type="ORF">PCON_04838</name>
</gene>
<dbReference type="Proteomes" id="UP000018144">
    <property type="component" value="Unassembled WGS sequence"/>
</dbReference>
<reference evidence="1 2" key="1">
    <citation type="journal article" date="2013" name="PLoS Genet.">
        <title>The genome and development-dependent transcriptomes of Pyronema confluens: a window into fungal evolution.</title>
        <authorList>
            <person name="Traeger S."/>
            <person name="Altegoer F."/>
            <person name="Freitag M."/>
            <person name="Gabaldon T."/>
            <person name="Kempken F."/>
            <person name="Kumar A."/>
            <person name="Marcet-Houben M."/>
            <person name="Poggeler S."/>
            <person name="Stajich J.E."/>
            <person name="Nowrousian M."/>
        </authorList>
    </citation>
    <scope>NUCLEOTIDE SEQUENCE [LARGE SCALE GENOMIC DNA]</scope>
    <source>
        <strain evidence="2">CBS 100304</strain>
        <tissue evidence="1">Vegetative mycelium</tissue>
    </source>
</reference>
<evidence type="ECO:0000313" key="2">
    <source>
        <dbReference type="Proteomes" id="UP000018144"/>
    </source>
</evidence>
<organism evidence="1 2">
    <name type="scientific">Pyronema omphalodes (strain CBS 100304)</name>
    <name type="common">Pyronema confluens</name>
    <dbReference type="NCBI Taxonomy" id="1076935"/>
    <lineage>
        <taxon>Eukaryota</taxon>
        <taxon>Fungi</taxon>
        <taxon>Dikarya</taxon>
        <taxon>Ascomycota</taxon>
        <taxon>Pezizomycotina</taxon>
        <taxon>Pezizomycetes</taxon>
        <taxon>Pezizales</taxon>
        <taxon>Pyronemataceae</taxon>
        <taxon>Pyronema</taxon>
    </lineage>
</organism>
<dbReference type="STRING" id="1076935.U4KW30"/>
<proteinExistence type="predicted"/>
<dbReference type="EMBL" id="HF935243">
    <property type="protein sequence ID" value="CCX05251.1"/>
    <property type="molecule type" value="Genomic_DNA"/>
</dbReference>
<dbReference type="AlphaFoldDB" id="U4KW30"/>
<dbReference type="eggNOG" id="ENOG502SV4B">
    <property type="taxonomic scope" value="Eukaryota"/>
</dbReference>
<name>U4KW30_PYROM</name>
<protein>
    <submittedName>
        <fullName evidence="1">Uncharacterized protein</fullName>
    </submittedName>
</protein>
<sequence>MSNDLETQLISLSAGLSGAGIEVRSRYNPDKLLNNCSLVTMAVLLGTDARTILTRLGLSLNPNASGLSIEEIQATLERTGHKFIATKYNEKQASGGGPIRSRPQGIPEAVFARQKLSVPRQKVGVAYKRPDGSGHVVVLGAAGTPYRSYMDYQVKTAGQDVTREVKGCRIHLMFYLEKETGEAM</sequence>
<evidence type="ECO:0000313" key="1">
    <source>
        <dbReference type="EMBL" id="CCX05251.1"/>
    </source>
</evidence>